<evidence type="ECO:0000313" key="3">
    <source>
        <dbReference type="RefSeq" id="XP_048141223.1"/>
    </source>
</evidence>
<sequence>MGNCAETCRQRQSGEIWKEPEEFQLQEIRNSKAANRSGGGVGKIDGGGGGGGGRVRVKIVLTREELELLLIQLGGDSSSRKGGPKSNLEQVLGEIERGRRRNSSVSEAVDVVGSWKPSLDSIMEVPEVNEMERSR</sequence>
<gene>
    <name evidence="3" type="primary">LOC115740835</name>
</gene>
<dbReference type="RefSeq" id="XP_048141223.1">
    <property type="nucleotide sequence ID" value="XM_048285266.1"/>
</dbReference>
<dbReference type="AlphaFoldDB" id="A0A8B8P6B3"/>
<dbReference type="GeneID" id="115740835"/>
<feature type="region of interest" description="Disordered" evidence="1">
    <location>
        <begin position="30"/>
        <end position="52"/>
    </location>
</feature>
<dbReference type="Proteomes" id="UP000827889">
    <property type="component" value="Chromosome 9"/>
</dbReference>
<evidence type="ECO:0000256" key="1">
    <source>
        <dbReference type="SAM" id="MobiDB-lite"/>
    </source>
</evidence>
<accession>A0A8B8P6B3</accession>
<evidence type="ECO:0000313" key="2">
    <source>
        <dbReference type="Proteomes" id="UP000827889"/>
    </source>
</evidence>
<reference evidence="3" key="1">
    <citation type="submission" date="2025-08" db="UniProtKB">
        <authorList>
            <consortium name="RefSeq"/>
        </authorList>
    </citation>
    <scope>IDENTIFICATION</scope>
    <source>
        <tissue evidence="3">Leaf</tissue>
    </source>
</reference>
<dbReference type="KEGG" id="rarg:115740835"/>
<dbReference type="PANTHER" id="PTHR35704">
    <property type="entry name" value="OS02G0254600 PROTEIN"/>
    <property type="match status" value="1"/>
</dbReference>
<organism evidence="2 3">
    <name type="scientific">Rhodamnia argentea</name>
    <dbReference type="NCBI Taxonomy" id="178133"/>
    <lineage>
        <taxon>Eukaryota</taxon>
        <taxon>Viridiplantae</taxon>
        <taxon>Streptophyta</taxon>
        <taxon>Embryophyta</taxon>
        <taxon>Tracheophyta</taxon>
        <taxon>Spermatophyta</taxon>
        <taxon>Magnoliopsida</taxon>
        <taxon>eudicotyledons</taxon>
        <taxon>Gunneridae</taxon>
        <taxon>Pentapetalae</taxon>
        <taxon>rosids</taxon>
        <taxon>malvids</taxon>
        <taxon>Myrtales</taxon>
        <taxon>Myrtaceae</taxon>
        <taxon>Myrtoideae</taxon>
        <taxon>Myrteae</taxon>
        <taxon>Australasian group</taxon>
        <taxon>Rhodamnia</taxon>
    </lineage>
</organism>
<dbReference type="PANTHER" id="PTHR35704:SF1">
    <property type="entry name" value="OS02G0254600 PROTEIN"/>
    <property type="match status" value="1"/>
</dbReference>
<name>A0A8B8P6B3_9MYRT</name>
<proteinExistence type="predicted"/>
<feature type="compositionally biased region" description="Gly residues" evidence="1">
    <location>
        <begin position="37"/>
        <end position="52"/>
    </location>
</feature>
<keyword evidence="2" id="KW-1185">Reference proteome</keyword>
<protein>
    <submittedName>
        <fullName evidence="3">Uncharacterized protein LOC115740835</fullName>
    </submittedName>
</protein>